<evidence type="ECO:0000313" key="4">
    <source>
        <dbReference type="EMBL" id="CAB4718482.1"/>
    </source>
</evidence>
<proteinExistence type="predicted"/>
<feature type="region of interest" description="Disordered" evidence="1">
    <location>
        <begin position="1"/>
        <end position="27"/>
    </location>
</feature>
<dbReference type="EMBL" id="CAESAL010000086">
    <property type="protein sequence ID" value="CAB4345975.1"/>
    <property type="molecule type" value="Genomic_DNA"/>
</dbReference>
<organism evidence="3">
    <name type="scientific">freshwater metagenome</name>
    <dbReference type="NCBI Taxonomy" id="449393"/>
    <lineage>
        <taxon>unclassified sequences</taxon>
        <taxon>metagenomes</taxon>
        <taxon>ecological metagenomes</taxon>
    </lineage>
</organism>
<evidence type="ECO:0000256" key="1">
    <source>
        <dbReference type="SAM" id="MobiDB-lite"/>
    </source>
</evidence>
<sequence>MEANQIKAADRISGGINRAQGHSDADSIPDQIAKLSSLRDQGVLTEAEFQAKKQELLGRM</sequence>
<evidence type="ECO:0000313" key="3">
    <source>
        <dbReference type="EMBL" id="CAB4345975.1"/>
    </source>
</evidence>
<dbReference type="InterPro" id="IPR018649">
    <property type="entry name" value="SHOCT"/>
</dbReference>
<dbReference type="EMBL" id="CAEZXY010000088">
    <property type="protein sequence ID" value="CAB4718482.1"/>
    <property type="molecule type" value="Genomic_DNA"/>
</dbReference>
<dbReference type="AlphaFoldDB" id="A0A6J5ZVA6"/>
<accession>A0A6J5ZVA6</accession>
<evidence type="ECO:0000259" key="2">
    <source>
        <dbReference type="Pfam" id="PF09851"/>
    </source>
</evidence>
<gene>
    <name evidence="4" type="ORF">UFOPK2624_01533</name>
    <name evidence="3" type="ORF">UFOPK3331_01678</name>
</gene>
<protein>
    <submittedName>
        <fullName evidence="3">Unannotated protein</fullName>
    </submittedName>
</protein>
<reference evidence="3" key="1">
    <citation type="submission" date="2020-05" db="EMBL/GenBank/DDBJ databases">
        <authorList>
            <person name="Chiriac C."/>
            <person name="Salcher M."/>
            <person name="Ghai R."/>
            <person name="Kavagutti S V."/>
        </authorList>
    </citation>
    <scope>NUCLEOTIDE SEQUENCE</scope>
</reference>
<feature type="domain" description="SHOCT" evidence="2">
    <location>
        <begin position="30"/>
        <end position="57"/>
    </location>
</feature>
<name>A0A6J5ZVA6_9ZZZZ</name>
<dbReference type="Pfam" id="PF09851">
    <property type="entry name" value="SHOCT"/>
    <property type="match status" value="1"/>
</dbReference>